<reference evidence="2 3" key="1">
    <citation type="journal article" date="2016" name="Front. Microbiol.">
        <title>Genomic Resource of Rice Seed Associated Bacteria.</title>
        <authorList>
            <person name="Midha S."/>
            <person name="Bansal K."/>
            <person name="Sharma S."/>
            <person name="Kumar N."/>
            <person name="Patil P.P."/>
            <person name="Chaudhry V."/>
            <person name="Patil P.B."/>
        </authorList>
    </citation>
    <scope>NUCLEOTIDE SEQUENCE [LARGE SCALE GENOMIC DNA]</scope>
    <source>
        <strain evidence="2 3">RSA13</strain>
    </source>
</reference>
<dbReference type="AlphaFoldDB" id="A0AB34VDK5"/>
<dbReference type="EMBL" id="LDSI01000020">
    <property type="protein sequence ID" value="KTS96084.1"/>
    <property type="molecule type" value="Genomic_DNA"/>
</dbReference>
<proteinExistence type="predicted"/>
<dbReference type="Pfam" id="PF08845">
    <property type="entry name" value="SymE_toxin"/>
    <property type="match status" value="1"/>
</dbReference>
<organism evidence="2 3">
    <name type="scientific">Pantoea stewartii</name>
    <dbReference type="NCBI Taxonomy" id="66269"/>
    <lineage>
        <taxon>Bacteria</taxon>
        <taxon>Pseudomonadati</taxon>
        <taxon>Pseudomonadota</taxon>
        <taxon>Gammaproteobacteria</taxon>
        <taxon>Enterobacterales</taxon>
        <taxon>Erwiniaceae</taxon>
        <taxon>Pantoea</taxon>
    </lineage>
</organism>
<protein>
    <recommendedName>
        <fullName evidence="1">Toxin SymE-like domain-containing protein</fullName>
    </recommendedName>
</protein>
<comment type="caution">
    <text evidence="2">The sequence shown here is derived from an EMBL/GenBank/DDBJ whole genome shotgun (WGS) entry which is preliminary data.</text>
</comment>
<dbReference type="GO" id="GO:0005737">
    <property type="term" value="C:cytoplasm"/>
    <property type="evidence" value="ECO:0007669"/>
    <property type="project" value="InterPro"/>
</dbReference>
<gene>
    <name evidence="2" type="ORF">RSA13_14640</name>
</gene>
<dbReference type="GO" id="GO:0016070">
    <property type="term" value="P:RNA metabolic process"/>
    <property type="evidence" value="ECO:0007669"/>
    <property type="project" value="InterPro"/>
</dbReference>
<evidence type="ECO:0000313" key="2">
    <source>
        <dbReference type="EMBL" id="KTS96084.1"/>
    </source>
</evidence>
<accession>A0AB34VDK5</accession>
<dbReference type="GO" id="GO:0003723">
    <property type="term" value="F:RNA binding"/>
    <property type="evidence" value="ECO:0007669"/>
    <property type="project" value="InterPro"/>
</dbReference>
<dbReference type="Proteomes" id="UP000072520">
    <property type="component" value="Unassembled WGS sequence"/>
</dbReference>
<evidence type="ECO:0000313" key="3">
    <source>
        <dbReference type="Proteomes" id="UP000072520"/>
    </source>
</evidence>
<dbReference type="GO" id="GO:0016788">
    <property type="term" value="F:hydrolase activity, acting on ester bonds"/>
    <property type="evidence" value="ECO:0007669"/>
    <property type="project" value="InterPro"/>
</dbReference>
<dbReference type="InterPro" id="IPR014944">
    <property type="entry name" value="Toxin_SymE-like"/>
</dbReference>
<feature type="domain" description="Toxin SymE-like" evidence="1">
    <location>
        <begin position="20"/>
        <end position="69"/>
    </location>
</feature>
<name>A0AB34VDK5_9GAMM</name>
<sequence length="83" mass="9108">MTMNARSSDAALTAASFKTQRHYTVGYVPKFGDTSTPALNISGKWLRELGFETGTKVRAEISKGCIVLQVETPESEENLSRAR</sequence>
<dbReference type="RefSeq" id="WP_033740409.1">
    <property type="nucleotide sequence ID" value="NZ_CP099540.1"/>
</dbReference>
<evidence type="ECO:0000259" key="1">
    <source>
        <dbReference type="Pfam" id="PF08845"/>
    </source>
</evidence>